<dbReference type="Proteomes" id="UP000035425">
    <property type="component" value="Unassembled WGS sequence"/>
</dbReference>
<feature type="compositionally biased region" description="Polar residues" evidence="1">
    <location>
        <begin position="1"/>
        <end position="10"/>
    </location>
</feature>
<evidence type="ECO:0000256" key="1">
    <source>
        <dbReference type="SAM" id="MobiDB-lite"/>
    </source>
</evidence>
<dbReference type="RefSeq" id="WP_047225205.1">
    <property type="nucleotide sequence ID" value="NZ_JWIO01000071.1"/>
</dbReference>
<sequence length="139" mass="13820">MEDTATTVATGSGPDTPLAEAAGIPSGPEGPDGAGAVTGRAGTATDACARGIPPAAASRPSEPEFGEDAGAGRSEEPNNGGNVTPGTVATPDRPAATNPRQPSITAPSTHPTRRTRRARLPDRATNTGCLLQTVATPRD</sequence>
<accession>A0ABR5EZ00</accession>
<evidence type="ECO:0000313" key="3">
    <source>
        <dbReference type="Proteomes" id="UP000035425"/>
    </source>
</evidence>
<feature type="compositionally biased region" description="Polar residues" evidence="1">
    <location>
        <begin position="77"/>
        <end position="87"/>
    </location>
</feature>
<protein>
    <submittedName>
        <fullName evidence="2">Uncharacterized protein</fullName>
    </submittedName>
</protein>
<name>A0ABR5EZ00_9ACTN</name>
<organism evidence="2 3">
    <name type="scientific">Protofrankia coriariae</name>
    <dbReference type="NCBI Taxonomy" id="1562887"/>
    <lineage>
        <taxon>Bacteria</taxon>
        <taxon>Bacillati</taxon>
        <taxon>Actinomycetota</taxon>
        <taxon>Actinomycetes</taxon>
        <taxon>Frankiales</taxon>
        <taxon>Frankiaceae</taxon>
        <taxon>Protofrankia</taxon>
    </lineage>
</organism>
<proteinExistence type="predicted"/>
<dbReference type="EMBL" id="JWIO01000071">
    <property type="protein sequence ID" value="KLL09618.1"/>
    <property type="molecule type" value="Genomic_DNA"/>
</dbReference>
<evidence type="ECO:0000313" key="2">
    <source>
        <dbReference type="EMBL" id="KLL09618.1"/>
    </source>
</evidence>
<feature type="compositionally biased region" description="Polar residues" evidence="1">
    <location>
        <begin position="126"/>
        <end position="139"/>
    </location>
</feature>
<gene>
    <name evidence="2" type="ORF">FrCorBMG51_23630</name>
</gene>
<comment type="caution">
    <text evidence="2">The sequence shown here is derived from an EMBL/GenBank/DDBJ whole genome shotgun (WGS) entry which is preliminary data.</text>
</comment>
<reference evidence="2 3" key="1">
    <citation type="submission" date="2014-12" db="EMBL/GenBank/DDBJ databases">
        <title>Frankia sp. BMG5.1 draft genome.</title>
        <authorList>
            <person name="Gtari M."/>
            <person name="Ghodhbane-Gtari F."/>
            <person name="Nouioui I."/>
            <person name="Ktari A."/>
            <person name="Hezbri K."/>
            <person name="Mimouni W."/>
            <person name="Sbissi I."/>
            <person name="Ayari A."/>
            <person name="Yamanaka T."/>
            <person name="Normand P."/>
            <person name="Tisa L.S."/>
            <person name="Boudabous A."/>
        </authorList>
    </citation>
    <scope>NUCLEOTIDE SEQUENCE [LARGE SCALE GENOMIC DNA]</scope>
    <source>
        <strain evidence="2 3">BMG5.1</strain>
    </source>
</reference>
<feature type="region of interest" description="Disordered" evidence="1">
    <location>
        <begin position="1"/>
        <end position="139"/>
    </location>
</feature>
<keyword evidence="3" id="KW-1185">Reference proteome</keyword>
<feature type="compositionally biased region" description="Low complexity" evidence="1">
    <location>
        <begin position="34"/>
        <end position="45"/>
    </location>
</feature>